<protein>
    <submittedName>
        <fullName evidence="1">Uncharacterized protein</fullName>
    </submittedName>
</protein>
<evidence type="ECO:0000313" key="2">
    <source>
        <dbReference type="Proteomes" id="UP001054945"/>
    </source>
</evidence>
<dbReference type="AlphaFoldDB" id="A0AAV4UFM4"/>
<feature type="non-terminal residue" evidence="1">
    <location>
        <position position="1"/>
    </location>
</feature>
<reference evidence="1 2" key="1">
    <citation type="submission" date="2021-06" db="EMBL/GenBank/DDBJ databases">
        <title>Caerostris extrusa draft genome.</title>
        <authorList>
            <person name="Kono N."/>
            <person name="Arakawa K."/>
        </authorList>
    </citation>
    <scope>NUCLEOTIDE SEQUENCE [LARGE SCALE GENOMIC DNA]</scope>
</reference>
<accession>A0AAV4UFM4</accession>
<name>A0AAV4UFM4_CAEEX</name>
<comment type="caution">
    <text evidence="1">The sequence shown here is derived from an EMBL/GenBank/DDBJ whole genome shotgun (WGS) entry which is preliminary data.</text>
</comment>
<sequence length="79" mass="8615">HEYVMASFGNTTGGTSEHLSVHQCLPGETHNIIINSDILTLGFKAADKAAPIYDSEGLLKYLPSLSWLLCSEISEESDF</sequence>
<proteinExistence type="predicted"/>
<gene>
    <name evidence="1" type="ORF">CEXT_24821</name>
</gene>
<dbReference type="EMBL" id="BPLR01012781">
    <property type="protein sequence ID" value="GIY56578.1"/>
    <property type="molecule type" value="Genomic_DNA"/>
</dbReference>
<dbReference type="Proteomes" id="UP001054945">
    <property type="component" value="Unassembled WGS sequence"/>
</dbReference>
<organism evidence="1 2">
    <name type="scientific">Caerostris extrusa</name>
    <name type="common">Bark spider</name>
    <name type="synonym">Caerostris bankana</name>
    <dbReference type="NCBI Taxonomy" id="172846"/>
    <lineage>
        <taxon>Eukaryota</taxon>
        <taxon>Metazoa</taxon>
        <taxon>Ecdysozoa</taxon>
        <taxon>Arthropoda</taxon>
        <taxon>Chelicerata</taxon>
        <taxon>Arachnida</taxon>
        <taxon>Araneae</taxon>
        <taxon>Araneomorphae</taxon>
        <taxon>Entelegynae</taxon>
        <taxon>Araneoidea</taxon>
        <taxon>Araneidae</taxon>
        <taxon>Caerostris</taxon>
    </lineage>
</organism>
<keyword evidence="2" id="KW-1185">Reference proteome</keyword>
<evidence type="ECO:0000313" key="1">
    <source>
        <dbReference type="EMBL" id="GIY56578.1"/>
    </source>
</evidence>